<dbReference type="AlphaFoldDB" id="A0A3S0Z6V5"/>
<feature type="domain" description="SMB" evidence="3">
    <location>
        <begin position="1"/>
        <end position="27"/>
    </location>
</feature>
<dbReference type="InterPro" id="IPR001212">
    <property type="entry name" value="Somatomedin_B_dom"/>
</dbReference>
<dbReference type="Proteomes" id="UP000271974">
    <property type="component" value="Unassembled WGS sequence"/>
</dbReference>
<keyword evidence="1" id="KW-1015">Disulfide bond</keyword>
<protein>
    <recommendedName>
        <fullName evidence="3">SMB domain-containing protein</fullName>
    </recommendedName>
</protein>
<keyword evidence="5" id="KW-1185">Reference proteome</keyword>
<dbReference type="InterPro" id="IPR036024">
    <property type="entry name" value="Somatomedin_B-like_dom_sf"/>
</dbReference>
<reference evidence="4 5" key="1">
    <citation type="submission" date="2019-01" db="EMBL/GenBank/DDBJ databases">
        <title>A draft genome assembly of the solar-powered sea slug Elysia chlorotica.</title>
        <authorList>
            <person name="Cai H."/>
            <person name="Li Q."/>
            <person name="Fang X."/>
            <person name="Li J."/>
            <person name="Curtis N.E."/>
            <person name="Altenburger A."/>
            <person name="Shibata T."/>
            <person name="Feng M."/>
            <person name="Maeda T."/>
            <person name="Schwartz J.A."/>
            <person name="Shigenobu S."/>
            <person name="Lundholm N."/>
            <person name="Nishiyama T."/>
            <person name="Yang H."/>
            <person name="Hasebe M."/>
            <person name="Li S."/>
            <person name="Pierce S.K."/>
            <person name="Wang J."/>
        </authorList>
    </citation>
    <scope>NUCLEOTIDE SEQUENCE [LARGE SCALE GENOMIC DNA]</scope>
    <source>
        <strain evidence="4">EC2010</strain>
        <tissue evidence="4">Whole organism of an adult</tissue>
    </source>
</reference>
<dbReference type="PROSITE" id="PS50958">
    <property type="entry name" value="SMB_2"/>
    <property type="match status" value="1"/>
</dbReference>
<sequence>MPCSCDSQCIVYGDCCYDFHDACPEFAKYHLSANRQASAVCVGTYTYLVYRNEDRSYGHRHERPVSMKDALDSLAANGPAVTDLSTGEQYWSLKDLEMLHPDRNFSKPEELELLAKWTPSLHPTGRYGLIDHLHLIVRAVQNPLESFDENLIFLFEPPESTQPRTCLPQTELACIDMDMLVALQFKIANLTVACDLMVNNMTLRNASASFEWRADRTMDNVQVQTMTGLPVTRTTRRRYNLASTTEYTTPMGLRGSMEKDPAQPCYVNFKIDSGKRPMGFSYLLNMEERGELSIMPTTDLKSWNSVTCSDASQPDSEDAGDSGDFGMTQGGSCHVEVDCIVGLIFANDVCSDPVVLMLELTAATGIAPEDFQLGVENLISSSGILTHPEVVLWQDPNTCIGQGRGGSSSQSTVYYGLYIVVHIDPNWSRVNNFPVKKSLQTALSGFSMKNLTVADVFQRAKLCILLQNDTRRSLGNELMRNEGIDPISMQDMYMENKFNRSSAADTGPCEGLPWAWSGDIFTDPFVSCEIVWPAEKSTRRVGIGITSEGCQNQGPCEKDDRSSGRVLGAHTWNLLCLLLAVALAASLLA</sequence>
<evidence type="ECO:0000256" key="1">
    <source>
        <dbReference type="ARBA" id="ARBA00023157"/>
    </source>
</evidence>
<comment type="caution">
    <text evidence="4">The sequence shown here is derived from an EMBL/GenBank/DDBJ whole genome shotgun (WGS) entry which is preliminary data.</text>
</comment>
<evidence type="ECO:0000259" key="3">
    <source>
        <dbReference type="PROSITE" id="PS50958"/>
    </source>
</evidence>
<feature type="compositionally biased region" description="Polar residues" evidence="2">
    <location>
        <begin position="305"/>
        <end position="314"/>
    </location>
</feature>
<dbReference type="SUPFAM" id="SSF90188">
    <property type="entry name" value="Somatomedin B domain"/>
    <property type="match status" value="1"/>
</dbReference>
<name>A0A3S0Z6V5_ELYCH</name>
<evidence type="ECO:0000256" key="2">
    <source>
        <dbReference type="SAM" id="MobiDB-lite"/>
    </source>
</evidence>
<gene>
    <name evidence="4" type="ORF">EGW08_021536</name>
</gene>
<accession>A0A3S0Z6V5</accession>
<feature type="region of interest" description="Disordered" evidence="2">
    <location>
        <begin position="305"/>
        <end position="324"/>
    </location>
</feature>
<evidence type="ECO:0000313" key="4">
    <source>
        <dbReference type="EMBL" id="RUS70704.1"/>
    </source>
</evidence>
<evidence type="ECO:0000313" key="5">
    <source>
        <dbReference type="Proteomes" id="UP000271974"/>
    </source>
</evidence>
<dbReference type="OrthoDB" id="6159272at2759"/>
<proteinExistence type="predicted"/>
<dbReference type="EMBL" id="RQTK01001351">
    <property type="protein sequence ID" value="RUS70704.1"/>
    <property type="molecule type" value="Genomic_DNA"/>
</dbReference>
<organism evidence="4 5">
    <name type="scientific">Elysia chlorotica</name>
    <name type="common">Eastern emerald elysia</name>
    <name type="synonym">Sea slug</name>
    <dbReference type="NCBI Taxonomy" id="188477"/>
    <lineage>
        <taxon>Eukaryota</taxon>
        <taxon>Metazoa</taxon>
        <taxon>Spiralia</taxon>
        <taxon>Lophotrochozoa</taxon>
        <taxon>Mollusca</taxon>
        <taxon>Gastropoda</taxon>
        <taxon>Heterobranchia</taxon>
        <taxon>Euthyneura</taxon>
        <taxon>Panpulmonata</taxon>
        <taxon>Sacoglossa</taxon>
        <taxon>Placobranchoidea</taxon>
        <taxon>Plakobranchidae</taxon>
        <taxon>Elysia</taxon>
    </lineage>
</organism>
<dbReference type="PROSITE" id="PS00524">
    <property type="entry name" value="SMB_1"/>
    <property type="match status" value="1"/>
</dbReference>